<keyword evidence="2" id="KW-1185">Reference proteome</keyword>
<dbReference type="OrthoDB" id="297203at2759"/>
<dbReference type="InParanoid" id="I7M1I3"/>
<protein>
    <submittedName>
        <fullName evidence="1">Uncharacterized protein</fullName>
    </submittedName>
</protein>
<dbReference type="InterPro" id="IPR035427">
    <property type="entry name" value="Tim10-like_dom_sf"/>
</dbReference>
<organism evidence="1 2">
    <name type="scientific">Tetrahymena thermophila (strain SB210)</name>
    <dbReference type="NCBI Taxonomy" id="312017"/>
    <lineage>
        <taxon>Eukaryota</taxon>
        <taxon>Sar</taxon>
        <taxon>Alveolata</taxon>
        <taxon>Ciliophora</taxon>
        <taxon>Intramacronucleata</taxon>
        <taxon>Oligohymenophorea</taxon>
        <taxon>Hymenostomatida</taxon>
        <taxon>Tetrahymenina</taxon>
        <taxon>Tetrahymenidae</taxon>
        <taxon>Tetrahymena</taxon>
    </lineage>
</organism>
<name>I7M1I3_TETTS</name>
<dbReference type="RefSeq" id="XP_001016644.1">
    <property type="nucleotide sequence ID" value="XM_001016644.3"/>
</dbReference>
<sequence>MDNEERKDMIDAIQKDITSVCFKRCFDTLQKNIDIGCFDLCYQKYKFVLRDTTEILKETGFKLNSDIAYKAFPEENPWYLALYGGHFLNIRSYPTTYDYVNDKQG</sequence>
<gene>
    <name evidence="1" type="ORF">TTHERM_00190670</name>
</gene>
<evidence type="ECO:0000313" key="2">
    <source>
        <dbReference type="Proteomes" id="UP000009168"/>
    </source>
</evidence>
<accession>I7M1I3</accession>
<reference evidence="2" key="1">
    <citation type="journal article" date="2006" name="PLoS Biol.">
        <title>Macronuclear genome sequence of the ciliate Tetrahymena thermophila, a model eukaryote.</title>
        <authorList>
            <person name="Eisen J.A."/>
            <person name="Coyne R.S."/>
            <person name="Wu M."/>
            <person name="Wu D."/>
            <person name="Thiagarajan M."/>
            <person name="Wortman J.R."/>
            <person name="Badger J.H."/>
            <person name="Ren Q."/>
            <person name="Amedeo P."/>
            <person name="Jones K.M."/>
            <person name="Tallon L.J."/>
            <person name="Delcher A.L."/>
            <person name="Salzberg S.L."/>
            <person name="Silva J.C."/>
            <person name="Haas B.J."/>
            <person name="Majoros W.H."/>
            <person name="Farzad M."/>
            <person name="Carlton J.M."/>
            <person name="Smith R.K. Jr."/>
            <person name="Garg J."/>
            <person name="Pearlman R.E."/>
            <person name="Karrer K.M."/>
            <person name="Sun L."/>
            <person name="Manning G."/>
            <person name="Elde N.C."/>
            <person name="Turkewitz A.P."/>
            <person name="Asai D.J."/>
            <person name="Wilkes D.E."/>
            <person name="Wang Y."/>
            <person name="Cai H."/>
            <person name="Collins K."/>
            <person name="Stewart B.A."/>
            <person name="Lee S.R."/>
            <person name="Wilamowska K."/>
            <person name="Weinberg Z."/>
            <person name="Ruzzo W.L."/>
            <person name="Wloga D."/>
            <person name="Gaertig J."/>
            <person name="Frankel J."/>
            <person name="Tsao C.-C."/>
            <person name="Gorovsky M.A."/>
            <person name="Keeling P.J."/>
            <person name="Waller R.F."/>
            <person name="Patron N.J."/>
            <person name="Cherry J.M."/>
            <person name="Stover N.A."/>
            <person name="Krieger C.J."/>
            <person name="del Toro C."/>
            <person name="Ryder H.F."/>
            <person name="Williamson S.C."/>
            <person name="Barbeau R.A."/>
            <person name="Hamilton E.P."/>
            <person name="Orias E."/>
        </authorList>
    </citation>
    <scope>NUCLEOTIDE SEQUENCE [LARGE SCALE GENOMIC DNA]</scope>
    <source>
        <strain evidence="2">SB210</strain>
    </source>
</reference>
<dbReference type="EMBL" id="GG662693">
    <property type="protein sequence ID" value="EAR96399.1"/>
    <property type="molecule type" value="Genomic_DNA"/>
</dbReference>
<evidence type="ECO:0000313" key="1">
    <source>
        <dbReference type="EMBL" id="EAR96399.1"/>
    </source>
</evidence>
<dbReference type="HOGENOM" id="CLU_2242015_0_0_1"/>
<dbReference type="AlphaFoldDB" id="I7M1I3"/>
<dbReference type="SUPFAM" id="SSF144122">
    <property type="entry name" value="Tim10-like"/>
    <property type="match status" value="1"/>
</dbReference>
<dbReference type="GeneID" id="7846727"/>
<dbReference type="Proteomes" id="UP000009168">
    <property type="component" value="Unassembled WGS sequence"/>
</dbReference>
<dbReference type="KEGG" id="tet:TTHERM_00190670"/>
<proteinExistence type="predicted"/>